<protein>
    <recommendedName>
        <fullName evidence="3">Haloacid dehalogenase</fullName>
    </recommendedName>
</protein>
<evidence type="ECO:0000313" key="1">
    <source>
        <dbReference type="EMBL" id="OGG98816.1"/>
    </source>
</evidence>
<dbReference type="InterPro" id="IPR036412">
    <property type="entry name" value="HAD-like_sf"/>
</dbReference>
<dbReference type="Gene3D" id="3.40.50.1000">
    <property type="entry name" value="HAD superfamily/HAD-like"/>
    <property type="match status" value="1"/>
</dbReference>
<comment type="caution">
    <text evidence="1">The sequence shown here is derived from an EMBL/GenBank/DDBJ whole genome shotgun (WGS) entry which is preliminary data.</text>
</comment>
<dbReference type="EMBL" id="MFNF01000068">
    <property type="protein sequence ID" value="OGG98816.1"/>
    <property type="molecule type" value="Genomic_DNA"/>
</dbReference>
<reference evidence="1 2" key="1">
    <citation type="journal article" date="2016" name="Nat. Commun.">
        <title>Thousands of microbial genomes shed light on interconnected biogeochemical processes in an aquifer system.</title>
        <authorList>
            <person name="Anantharaman K."/>
            <person name="Brown C.T."/>
            <person name="Hug L.A."/>
            <person name="Sharon I."/>
            <person name="Castelle C.J."/>
            <person name="Probst A.J."/>
            <person name="Thomas B.C."/>
            <person name="Singh A."/>
            <person name="Wilkins M.J."/>
            <person name="Karaoz U."/>
            <person name="Brodie E.L."/>
            <person name="Williams K.H."/>
            <person name="Hubbard S.S."/>
            <person name="Banfield J.F."/>
        </authorList>
    </citation>
    <scope>NUCLEOTIDE SEQUENCE [LARGE SCALE GENOMIC DNA]</scope>
</reference>
<dbReference type="InterPro" id="IPR023214">
    <property type="entry name" value="HAD_sf"/>
</dbReference>
<dbReference type="AlphaFoldDB" id="A0A1F6GL21"/>
<dbReference type="GO" id="GO:0000287">
    <property type="term" value="F:magnesium ion binding"/>
    <property type="evidence" value="ECO:0007669"/>
    <property type="project" value="TreeGrafter"/>
</dbReference>
<dbReference type="InterPro" id="IPR006379">
    <property type="entry name" value="HAD-SF_hydro_IIB"/>
</dbReference>
<dbReference type="Pfam" id="PF08282">
    <property type="entry name" value="Hydrolase_3"/>
    <property type="match status" value="1"/>
</dbReference>
<dbReference type="GO" id="GO:0016791">
    <property type="term" value="F:phosphatase activity"/>
    <property type="evidence" value="ECO:0007669"/>
    <property type="project" value="TreeGrafter"/>
</dbReference>
<dbReference type="NCBIfam" id="TIGR01484">
    <property type="entry name" value="HAD-SF-IIB"/>
    <property type="match status" value="1"/>
</dbReference>
<proteinExistence type="predicted"/>
<dbReference type="Gene3D" id="3.30.1240.10">
    <property type="match status" value="1"/>
</dbReference>
<accession>A0A1F6GL21</accession>
<evidence type="ECO:0000313" key="2">
    <source>
        <dbReference type="Proteomes" id="UP000177583"/>
    </source>
</evidence>
<evidence type="ECO:0008006" key="3">
    <source>
        <dbReference type="Google" id="ProtNLM"/>
    </source>
</evidence>
<dbReference type="GO" id="GO:0005829">
    <property type="term" value="C:cytosol"/>
    <property type="evidence" value="ECO:0007669"/>
    <property type="project" value="TreeGrafter"/>
</dbReference>
<sequence>MSFELIVFDLDGTLVTHDFLLTEETLAAVAKIRSLGLRVSVATGRSYLSAKPFLDRLEIVEPMVFSNGSVFDNPETGERELIAGVPLESALIALMLADLFGLSVKAHFSDGRIVKTDTTPWPDEGTHFDPGNHNPRLKAELAEDPIKMVFFGPGPKLVAFKAKMESVLGAKARARLFQSHADYLEMVNQTVSKGAALLLLTEKMGIPKEAVITVGDQENDYEMLKYFGFGIQVGNGQPKLAEVAKLQIAKPDQGGIEEIYRYLAALP</sequence>
<dbReference type="PANTHER" id="PTHR10000">
    <property type="entry name" value="PHOSPHOSERINE PHOSPHATASE"/>
    <property type="match status" value="1"/>
</dbReference>
<dbReference type="Proteomes" id="UP000177583">
    <property type="component" value="Unassembled WGS sequence"/>
</dbReference>
<dbReference type="PANTHER" id="PTHR10000:SF8">
    <property type="entry name" value="HAD SUPERFAMILY HYDROLASE-LIKE, TYPE 3"/>
    <property type="match status" value="1"/>
</dbReference>
<organism evidence="1 2">
    <name type="scientific">Candidatus Lambdaproteobacteria bacterium RIFOXYD2_FULL_56_26</name>
    <dbReference type="NCBI Taxonomy" id="1817773"/>
    <lineage>
        <taxon>Bacteria</taxon>
        <taxon>Pseudomonadati</taxon>
        <taxon>Pseudomonadota</taxon>
        <taxon>Candidatus Lambdaproteobacteria</taxon>
    </lineage>
</organism>
<gene>
    <name evidence="1" type="ORF">A2557_13550</name>
</gene>
<dbReference type="PROSITE" id="PS01228">
    <property type="entry name" value="COF_1"/>
    <property type="match status" value="1"/>
</dbReference>
<dbReference type="SUPFAM" id="SSF56784">
    <property type="entry name" value="HAD-like"/>
    <property type="match status" value="1"/>
</dbReference>
<name>A0A1F6GL21_9PROT</name>